<protein>
    <recommendedName>
        <fullName evidence="1">Endonuclease/exonuclease/phosphatase domain-containing protein</fullName>
    </recommendedName>
</protein>
<evidence type="ECO:0000313" key="3">
    <source>
        <dbReference type="Proteomes" id="UP001281410"/>
    </source>
</evidence>
<gene>
    <name evidence="2" type="ORF">Dsin_000707</name>
</gene>
<dbReference type="Gene3D" id="3.60.10.10">
    <property type="entry name" value="Endonuclease/exonuclease/phosphatase"/>
    <property type="match status" value="1"/>
</dbReference>
<dbReference type="AlphaFoldDB" id="A0AAE0B2Z7"/>
<dbReference type="GO" id="GO:0003824">
    <property type="term" value="F:catalytic activity"/>
    <property type="evidence" value="ECO:0007669"/>
    <property type="project" value="InterPro"/>
</dbReference>
<keyword evidence="3" id="KW-1185">Reference proteome</keyword>
<accession>A0AAE0B2Z7</accession>
<evidence type="ECO:0000259" key="1">
    <source>
        <dbReference type="Pfam" id="PF03372"/>
    </source>
</evidence>
<dbReference type="SUPFAM" id="SSF56219">
    <property type="entry name" value="DNase I-like"/>
    <property type="match status" value="1"/>
</dbReference>
<proteinExistence type="predicted"/>
<dbReference type="PANTHER" id="PTHR33710">
    <property type="entry name" value="BNAC02G09200D PROTEIN"/>
    <property type="match status" value="1"/>
</dbReference>
<dbReference type="Pfam" id="PF03372">
    <property type="entry name" value="Exo_endo_phos"/>
    <property type="match status" value="1"/>
</dbReference>
<dbReference type="Proteomes" id="UP001281410">
    <property type="component" value="Unassembled WGS sequence"/>
</dbReference>
<organism evidence="2 3">
    <name type="scientific">Dipteronia sinensis</name>
    <dbReference type="NCBI Taxonomy" id="43782"/>
    <lineage>
        <taxon>Eukaryota</taxon>
        <taxon>Viridiplantae</taxon>
        <taxon>Streptophyta</taxon>
        <taxon>Embryophyta</taxon>
        <taxon>Tracheophyta</taxon>
        <taxon>Spermatophyta</taxon>
        <taxon>Magnoliopsida</taxon>
        <taxon>eudicotyledons</taxon>
        <taxon>Gunneridae</taxon>
        <taxon>Pentapetalae</taxon>
        <taxon>rosids</taxon>
        <taxon>malvids</taxon>
        <taxon>Sapindales</taxon>
        <taxon>Sapindaceae</taxon>
        <taxon>Hippocastanoideae</taxon>
        <taxon>Acereae</taxon>
        <taxon>Dipteronia</taxon>
    </lineage>
</organism>
<feature type="domain" description="Endonuclease/exonuclease/phosphatase" evidence="1">
    <location>
        <begin position="9"/>
        <end position="106"/>
    </location>
</feature>
<sequence length="135" mass="15445">MEVVFCNVYAPNMESERKGLWDFIENITHSFSMPWCLGGDFNTVLDPSESKGGECNMGSARNFNLFISRSKVVDIPLHGITYTWTDFRERVSWARLDRFLISPAFLMWYPRLSQKGLLGSLSDHNVVTIGETVED</sequence>
<name>A0AAE0B2Z7_9ROSI</name>
<dbReference type="EMBL" id="JANJYJ010000001">
    <property type="protein sequence ID" value="KAK3228826.1"/>
    <property type="molecule type" value="Genomic_DNA"/>
</dbReference>
<evidence type="ECO:0000313" key="2">
    <source>
        <dbReference type="EMBL" id="KAK3228826.1"/>
    </source>
</evidence>
<dbReference type="InterPro" id="IPR036691">
    <property type="entry name" value="Endo/exonu/phosph_ase_sf"/>
</dbReference>
<dbReference type="InterPro" id="IPR005135">
    <property type="entry name" value="Endo/exonuclease/phosphatase"/>
</dbReference>
<reference evidence="2" key="1">
    <citation type="journal article" date="2023" name="Plant J.">
        <title>Genome sequences and population genomics provide insights into the demographic history, inbreeding, and mutation load of two 'living fossil' tree species of Dipteronia.</title>
        <authorList>
            <person name="Feng Y."/>
            <person name="Comes H.P."/>
            <person name="Chen J."/>
            <person name="Zhu S."/>
            <person name="Lu R."/>
            <person name="Zhang X."/>
            <person name="Li P."/>
            <person name="Qiu J."/>
            <person name="Olsen K.M."/>
            <person name="Qiu Y."/>
        </authorList>
    </citation>
    <scope>NUCLEOTIDE SEQUENCE</scope>
    <source>
        <strain evidence="2">NBL</strain>
    </source>
</reference>
<dbReference type="PANTHER" id="PTHR33710:SF64">
    <property type="entry name" value="ENDONUCLEASE_EXONUCLEASE_PHOSPHATASE DOMAIN-CONTAINING PROTEIN"/>
    <property type="match status" value="1"/>
</dbReference>
<comment type="caution">
    <text evidence="2">The sequence shown here is derived from an EMBL/GenBank/DDBJ whole genome shotgun (WGS) entry which is preliminary data.</text>
</comment>